<accession>V5ZAV4</accession>
<dbReference type="SUPFAM" id="SSF49401">
    <property type="entry name" value="Bacterial adhesins"/>
    <property type="match status" value="1"/>
</dbReference>
<keyword evidence="4" id="KW-0281">Fimbrium</keyword>
<comment type="similarity">
    <text evidence="2">Belongs to the fimbrial protein family.</text>
</comment>
<evidence type="ECO:0000256" key="1">
    <source>
        <dbReference type="ARBA" id="ARBA00004561"/>
    </source>
</evidence>
<name>V5ZAV4_9GAMM</name>
<dbReference type="Proteomes" id="UP000018217">
    <property type="component" value="Unassembled WGS sequence"/>
</dbReference>
<sequence>MKRLLLPVAGAALVFAAVNAEADVVNNAGGTISLTGSILQSSCTVDANDQTKPVVLGNYSTDTFKKTGDQTPDVPFTIKLTGCAKSAGNYGLRFDGTTVNNNPNLLSAGVGEALGVGVEFSGVGDKLITFNQAADEATWQPASNAAPGTPDTTTFNLKAHYKSFTDKVTAGDANATVKFVIAYK</sequence>
<dbReference type="Gene3D" id="2.60.40.1090">
    <property type="entry name" value="Fimbrial-type adhesion domain"/>
    <property type="match status" value="1"/>
</dbReference>
<feature type="domain" description="Fimbrial-type adhesion" evidence="6">
    <location>
        <begin position="32"/>
        <end position="184"/>
    </location>
</feature>
<evidence type="ECO:0000256" key="5">
    <source>
        <dbReference type="SAM" id="SignalP"/>
    </source>
</evidence>
<feature type="signal peptide" evidence="5">
    <location>
        <begin position="1"/>
        <end position="22"/>
    </location>
</feature>
<dbReference type="GO" id="GO:0043709">
    <property type="term" value="P:cell adhesion involved in single-species biofilm formation"/>
    <property type="evidence" value="ECO:0007669"/>
    <property type="project" value="TreeGrafter"/>
</dbReference>
<dbReference type="RefSeq" id="WP_023656163.1">
    <property type="nucleotide sequence ID" value="NZ_CAHS01000020.1"/>
</dbReference>
<evidence type="ECO:0000313" key="7">
    <source>
        <dbReference type="EMBL" id="CCG88398.1"/>
    </source>
</evidence>
<dbReference type="InterPro" id="IPR036937">
    <property type="entry name" value="Adhesion_dom_fimbrial_sf"/>
</dbReference>
<evidence type="ECO:0000256" key="4">
    <source>
        <dbReference type="ARBA" id="ARBA00023263"/>
    </source>
</evidence>
<dbReference type="InterPro" id="IPR050263">
    <property type="entry name" value="Bact_Fimbrial_Adh_Pro"/>
</dbReference>
<organism evidence="7 8">
    <name type="scientific">Erwinia piriflorinigrans CFBP 5888</name>
    <dbReference type="NCBI Taxonomy" id="1161919"/>
    <lineage>
        <taxon>Bacteria</taxon>
        <taxon>Pseudomonadati</taxon>
        <taxon>Pseudomonadota</taxon>
        <taxon>Gammaproteobacteria</taxon>
        <taxon>Enterobacterales</taxon>
        <taxon>Erwiniaceae</taxon>
        <taxon>Erwinia</taxon>
    </lineage>
</organism>
<protein>
    <submittedName>
        <fullName evidence="7">Fimbrin-like protein fimI</fullName>
    </submittedName>
</protein>
<evidence type="ECO:0000313" key="8">
    <source>
        <dbReference type="Proteomes" id="UP000018217"/>
    </source>
</evidence>
<gene>
    <name evidence="7" type="primary">etfA1</name>
    <name evidence="7" type="ORF">EPIR_3035</name>
</gene>
<dbReference type="OrthoDB" id="6522787at2"/>
<reference evidence="7 8" key="1">
    <citation type="journal article" date="2013" name="Syst. Appl. Microbiol.">
        <title>Phylogenetic position and virulence apparatus of the pear flower necrosis pathogen Erwinia piriflorinigrans CFBP 5888T as assessed by comparative genomics.</title>
        <authorList>
            <person name="Smits T.H."/>
            <person name="Rezzonico F."/>
            <person name="Lopez M.M."/>
            <person name="Blom J."/>
            <person name="Goesmann A."/>
            <person name="Frey J.E."/>
            <person name="Duffy B."/>
        </authorList>
    </citation>
    <scope>NUCLEOTIDE SEQUENCE [LARGE SCALE GENOMIC DNA]</scope>
    <source>
        <strain evidence="8">CFBP5888</strain>
    </source>
</reference>
<feature type="chain" id="PRO_5004743341" evidence="5">
    <location>
        <begin position="23"/>
        <end position="184"/>
    </location>
</feature>
<dbReference type="STRING" id="1161919.EPIR_3035"/>
<keyword evidence="3 5" id="KW-0732">Signal</keyword>
<dbReference type="Pfam" id="PF00419">
    <property type="entry name" value="Fimbrial"/>
    <property type="match status" value="1"/>
</dbReference>
<dbReference type="PANTHER" id="PTHR33420">
    <property type="entry name" value="FIMBRIAL SUBUNIT ELFA-RELATED"/>
    <property type="match status" value="1"/>
</dbReference>
<dbReference type="EMBL" id="CAHS01000020">
    <property type="protein sequence ID" value="CCG88398.1"/>
    <property type="molecule type" value="Genomic_DNA"/>
</dbReference>
<dbReference type="PANTHER" id="PTHR33420:SF12">
    <property type="entry name" value="FIMBRIN-LIKE PROTEIN FIMI-RELATED"/>
    <property type="match status" value="1"/>
</dbReference>
<comment type="caution">
    <text evidence="7">The sequence shown here is derived from an EMBL/GenBank/DDBJ whole genome shotgun (WGS) entry which is preliminary data.</text>
</comment>
<dbReference type="InterPro" id="IPR008966">
    <property type="entry name" value="Adhesion_dom_sf"/>
</dbReference>
<comment type="subcellular location">
    <subcellularLocation>
        <location evidence="1">Fimbrium</location>
    </subcellularLocation>
</comment>
<dbReference type="AlphaFoldDB" id="V5ZAV4"/>
<evidence type="ECO:0000256" key="2">
    <source>
        <dbReference type="ARBA" id="ARBA00006671"/>
    </source>
</evidence>
<dbReference type="InterPro" id="IPR000259">
    <property type="entry name" value="Adhesion_dom_fimbrial"/>
</dbReference>
<evidence type="ECO:0000259" key="6">
    <source>
        <dbReference type="Pfam" id="PF00419"/>
    </source>
</evidence>
<keyword evidence="8" id="KW-1185">Reference proteome</keyword>
<proteinExistence type="inferred from homology"/>
<dbReference type="GO" id="GO:0009289">
    <property type="term" value="C:pilus"/>
    <property type="evidence" value="ECO:0007669"/>
    <property type="project" value="UniProtKB-SubCell"/>
</dbReference>
<evidence type="ECO:0000256" key="3">
    <source>
        <dbReference type="ARBA" id="ARBA00022729"/>
    </source>
</evidence>